<dbReference type="AlphaFoldDB" id="A0A1J1HQP8"/>
<name>A0A1J1HQP8_9DIPT</name>
<reference evidence="1 2" key="1">
    <citation type="submission" date="2015-04" db="EMBL/GenBank/DDBJ databases">
        <authorList>
            <person name="Syromyatnikov M.Y."/>
            <person name="Popov V.N."/>
        </authorList>
    </citation>
    <scope>NUCLEOTIDE SEQUENCE [LARGE SCALE GENOMIC DNA]</scope>
</reference>
<keyword evidence="2" id="KW-1185">Reference proteome</keyword>
<evidence type="ECO:0000313" key="1">
    <source>
        <dbReference type="EMBL" id="CRK90367.1"/>
    </source>
</evidence>
<organism evidence="1 2">
    <name type="scientific">Clunio marinus</name>
    <dbReference type="NCBI Taxonomy" id="568069"/>
    <lineage>
        <taxon>Eukaryota</taxon>
        <taxon>Metazoa</taxon>
        <taxon>Ecdysozoa</taxon>
        <taxon>Arthropoda</taxon>
        <taxon>Hexapoda</taxon>
        <taxon>Insecta</taxon>
        <taxon>Pterygota</taxon>
        <taxon>Neoptera</taxon>
        <taxon>Endopterygota</taxon>
        <taxon>Diptera</taxon>
        <taxon>Nematocera</taxon>
        <taxon>Chironomoidea</taxon>
        <taxon>Chironomidae</taxon>
        <taxon>Clunio</taxon>
    </lineage>
</organism>
<dbReference type="Proteomes" id="UP000183832">
    <property type="component" value="Unassembled WGS sequence"/>
</dbReference>
<evidence type="ECO:0000313" key="2">
    <source>
        <dbReference type="Proteomes" id="UP000183832"/>
    </source>
</evidence>
<accession>A0A1J1HQP8</accession>
<gene>
    <name evidence="1" type="ORF">CLUMA_CG004097</name>
</gene>
<protein>
    <submittedName>
        <fullName evidence="1">CLUMA_CG004097, isoform A</fullName>
    </submittedName>
</protein>
<sequence length="75" mass="8740">MCSLFVDISYLKLYNVSESLLTLDDDDDEAYESSFNRIENVLLTDRNCRIILHIAIEMLQCQTKLTTTFQLDCQI</sequence>
<proteinExistence type="predicted"/>
<dbReference type="EMBL" id="CVRI01000018">
    <property type="protein sequence ID" value="CRK90367.1"/>
    <property type="molecule type" value="Genomic_DNA"/>
</dbReference>